<reference evidence="2" key="1">
    <citation type="submission" date="2020-12" db="EMBL/GenBank/DDBJ databases">
        <title>M. sibirica DSM 26468T genome.</title>
        <authorList>
            <person name="Thieme N."/>
            <person name="Rettenmaier R."/>
            <person name="Zverlov V."/>
            <person name="Liebl W."/>
        </authorList>
    </citation>
    <scope>NUCLEOTIDE SEQUENCE</scope>
    <source>
        <strain evidence="2">DSM 26468</strain>
    </source>
</reference>
<feature type="transmembrane region" description="Helical" evidence="1">
    <location>
        <begin position="37"/>
        <end position="55"/>
    </location>
</feature>
<dbReference type="Proteomes" id="UP000623269">
    <property type="component" value="Unassembled WGS sequence"/>
</dbReference>
<name>A0A8J7H2F0_9FIRM</name>
<feature type="transmembrane region" description="Helical" evidence="1">
    <location>
        <begin position="61"/>
        <end position="80"/>
    </location>
</feature>
<dbReference type="EMBL" id="JAEAGR010000007">
    <property type="protein sequence ID" value="MBH1940949.1"/>
    <property type="molecule type" value="Genomic_DNA"/>
</dbReference>
<accession>A0A8J7H2F0</accession>
<keyword evidence="3" id="KW-1185">Reference proteome</keyword>
<keyword evidence="1" id="KW-0472">Membrane</keyword>
<feature type="transmembrane region" description="Helical" evidence="1">
    <location>
        <begin position="164"/>
        <end position="182"/>
    </location>
</feature>
<evidence type="ECO:0000313" key="3">
    <source>
        <dbReference type="Proteomes" id="UP000623269"/>
    </source>
</evidence>
<keyword evidence="1" id="KW-0812">Transmembrane</keyword>
<evidence type="ECO:0000313" key="2">
    <source>
        <dbReference type="EMBL" id="MBH1940949.1"/>
    </source>
</evidence>
<evidence type="ECO:0000256" key="1">
    <source>
        <dbReference type="SAM" id="Phobius"/>
    </source>
</evidence>
<dbReference type="RefSeq" id="WP_197661172.1">
    <property type="nucleotide sequence ID" value="NZ_JAEAGR010000007.1"/>
</dbReference>
<gene>
    <name evidence="2" type="ORF">I5677_08605</name>
</gene>
<feature type="transmembrane region" description="Helical" evidence="1">
    <location>
        <begin position="96"/>
        <end position="121"/>
    </location>
</feature>
<dbReference type="AlphaFoldDB" id="A0A8J7H2F0"/>
<protein>
    <submittedName>
        <fullName evidence="2">Uncharacterized protein</fullName>
    </submittedName>
</protein>
<feature type="transmembrane region" description="Helical" evidence="1">
    <location>
        <begin position="127"/>
        <end position="152"/>
    </location>
</feature>
<proteinExistence type="predicted"/>
<organism evidence="2 3">
    <name type="scientific">Mobilitalea sibirica</name>
    <dbReference type="NCBI Taxonomy" id="1462919"/>
    <lineage>
        <taxon>Bacteria</taxon>
        <taxon>Bacillati</taxon>
        <taxon>Bacillota</taxon>
        <taxon>Clostridia</taxon>
        <taxon>Lachnospirales</taxon>
        <taxon>Lachnospiraceae</taxon>
        <taxon>Mobilitalea</taxon>
    </lineage>
</organism>
<comment type="caution">
    <text evidence="2">The sequence shown here is derived from an EMBL/GenBank/DDBJ whole genome shotgun (WGS) entry which is preliminary data.</text>
</comment>
<keyword evidence="1" id="KW-1133">Transmembrane helix</keyword>
<sequence>MNQKQDYNEIKELNERLDNIDLNFNNDNNHEDFKTKYTYFLFTGLFIVLIVSMVAGEGNRLNSILLFSASVAFFLLNVISPYRKHLKNGTLRRKSVILYLCITTAITISFSISVYLVYISNRYNLRYSYWICLFGFIVLIFQPAIGSLINNLKQKKSEEKKVTTLKSIGYIILIAILLYYQYPNFKDYIFVPQKQIYLKTIQMPRKITIYQYNNNNGKRKLVNMLHIRNEEIINRILSELSEKTYTNISATESFNFDKMKEYNAPYYQISLNFNVPSDTEQWFPKTVNADLVITSNRNTAIEVKKFHEGLLTFRHSKKIYPVILPEDTLDLLDYTILYGNDAR</sequence>